<feature type="region of interest" description="Disordered" evidence="1">
    <location>
        <begin position="46"/>
        <end position="69"/>
    </location>
</feature>
<reference evidence="2" key="1">
    <citation type="submission" date="2023-03" db="EMBL/GenBank/DDBJ databases">
        <title>Massive genome expansion in bonnet fungi (Mycena s.s.) driven by repeated elements and novel gene families across ecological guilds.</title>
        <authorList>
            <consortium name="Lawrence Berkeley National Laboratory"/>
            <person name="Harder C.B."/>
            <person name="Miyauchi S."/>
            <person name="Viragh M."/>
            <person name="Kuo A."/>
            <person name="Thoen E."/>
            <person name="Andreopoulos B."/>
            <person name="Lu D."/>
            <person name="Skrede I."/>
            <person name="Drula E."/>
            <person name="Henrissat B."/>
            <person name="Morin E."/>
            <person name="Kohler A."/>
            <person name="Barry K."/>
            <person name="LaButti K."/>
            <person name="Morin E."/>
            <person name="Salamov A."/>
            <person name="Lipzen A."/>
            <person name="Mereny Z."/>
            <person name="Hegedus B."/>
            <person name="Baldrian P."/>
            <person name="Stursova M."/>
            <person name="Weitz H."/>
            <person name="Taylor A."/>
            <person name="Grigoriev I.V."/>
            <person name="Nagy L.G."/>
            <person name="Martin F."/>
            <person name="Kauserud H."/>
        </authorList>
    </citation>
    <scope>NUCLEOTIDE SEQUENCE</scope>
    <source>
        <strain evidence="2">9144</strain>
    </source>
</reference>
<feature type="compositionally biased region" description="Low complexity" evidence="1">
    <location>
        <begin position="283"/>
        <end position="298"/>
    </location>
</feature>
<dbReference type="Proteomes" id="UP001219525">
    <property type="component" value="Unassembled WGS sequence"/>
</dbReference>
<feature type="compositionally biased region" description="Low complexity" evidence="1">
    <location>
        <begin position="245"/>
        <end position="260"/>
    </location>
</feature>
<name>A0AAD6VRK8_9AGAR</name>
<feature type="compositionally biased region" description="Polar residues" evidence="1">
    <location>
        <begin position="188"/>
        <end position="198"/>
    </location>
</feature>
<evidence type="ECO:0000256" key="1">
    <source>
        <dbReference type="SAM" id="MobiDB-lite"/>
    </source>
</evidence>
<protein>
    <recommendedName>
        <fullName evidence="4">PH domain-containing protein</fullName>
    </recommendedName>
</protein>
<accession>A0AAD6VRK8</accession>
<proteinExistence type="predicted"/>
<sequence>MASTKLLVSRYESLGSPAKPPVKKDIRQSFRNLLAVLGMRSATSKLNDPVRNLDDNPMEPAVQDPSAPAPPKKLAGSLFYLSRTPLVWTYCSAVLQGDSVHLSSPTTHSVLIKHCTDVRSMLPDELHPAEKALLPADTKDLKLFQVGFNGRTAEIFATTSVIERARWIGAIWDAILPTSNDRSCHTQVTYRDSESTTPVAHDTRRPSSICSYRALPPLPQSSMSPTPSLHLAVSQTPSIHPLTVPQSPSSQSRTRSKSPSIADLSHLSLVKQRLAQIESKQQSHSAPTSPSSRLSSLRVQIPAEAESKSLTSPTSILDSYAATLEVQCPDQDHPSDCQDLTLSQRDAHNVLLQDIYQMLSGIVHHSQETQSNLNIIQNKLGEPTDSNFEAVRRALEDIHQRLRSDLPYIIKSLADIQAGQAEAPPSCRVDKPDQILAAIREESLKRSVQSQQQTDTVRYLNELNSWLEAFVSGGTAQIQVVAANIDKLCKELGCTGEKDSILRRLNTNGEALQHSVNNLAAMIASESRNGFSRLLDAPVKLTLFSFPCLSAPQSVASLIDQQRQEQEGLLRALAAELSNEIRGERLRFVDAMKEATAINVQMHVEELKKELTREVRADLFAHYSRQTQSVSVAPGQVYPRQDPQPQFMVDPRYAPYS</sequence>
<gene>
    <name evidence="2" type="ORF">GGX14DRAFT_541664</name>
</gene>
<keyword evidence="3" id="KW-1185">Reference proteome</keyword>
<dbReference type="EMBL" id="JARJCW010000013">
    <property type="protein sequence ID" value="KAJ7218106.1"/>
    <property type="molecule type" value="Genomic_DNA"/>
</dbReference>
<evidence type="ECO:0000313" key="2">
    <source>
        <dbReference type="EMBL" id="KAJ7218106.1"/>
    </source>
</evidence>
<comment type="caution">
    <text evidence="2">The sequence shown here is derived from an EMBL/GenBank/DDBJ whole genome shotgun (WGS) entry which is preliminary data.</text>
</comment>
<dbReference type="AlphaFoldDB" id="A0AAD6VRK8"/>
<evidence type="ECO:0008006" key="4">
    <source>
        <dbReference type="Google" id="ProtNLM"/>
    </source>
</evidence>
<evidence type="ECO:0000313" key="3">
    <source>
        <dbReference type="Proteomes" id="UP001219525"/>
    </source>
</evidence>
<feature type="region of interest" description="Disordered" evidence="1">
    <location>
        <begin position="276"/>
        <end position="298"/>
    </location>
</feature>
<feature type="compositionally biased region" description="Polar residues" evidence="1">
    <location>
        <begin position="220"/>
        <end position="238"/>
    </location>
</feature>
<organism evidence="2 3">
    <name type="scientific">Mycena pura</name>
    <dbReference type="NCBI Taxonomy" id="153505"/>
    <lineage>
        <taxon>Eukaryota</taxon>
        <taxon>Fungi</taxon>
        <taxon>Dikarya</taxon>
        <taxon>Basidiomycota</taxon>
        <taxon>Agaricomycotina</taxon>
        <taxon>Agaricomycetes</taxon>
        <taxon>Agaricomycetidae</taxon>
        <taxon>Agaricales</taxon>
        <taxon>Marasmiineae</taxon>
        <taxon>Mycenaceae</taxon>
        <taxon>Mycena</taxon>
    </lineage>
</organism>
<feature type="region of interest" description="Disordered" evidence="1">
    <location>
        <begin position="188"/>
        <end position="262"/>
    </location>
</feature>